<dbReference type="InterPro" id="IPR056789">
    <property type="entry name" value="LRR_R13L1-DRL21"/>
</dbReference>
<evidence type="ECO:0008006" key="13">
    <source>
        <dbReference type="Google" id="ProtNLM"/>
    </source>
</evidence>
<dbReference type="InterPro" id="IPR032675">
    <property type="entry name" value="LRR_dom_sf"/>
</dbReference>
<keyword evidence="3" id="KW-0677">Repeat</keyword>
<evidence type="ECO:0000313" key="12">
    <source>
        <dbReference type="Proteomes" id="UP001172457"/>
    </source>
</evidence>
<proteinExistence type="inferred from homology"/>
<feature type="domain" description="NB-ARC" evidence="7">
    <location>
        <begin position="269"/>
        <end position="438"/>
    </location>
</feature>
<feature type="domain" description="Disease resistance N-terminal" evidence="8">
    <location>
        <begin position="96"/>
        <end position="185"/>
    </location>
</feature>
<dbReference type="Pfam" id="PF23559">
    <property type="entry name" value="WHD_DRP"/>
    <property type="match status" value="1"/>
</dbReference>
<evidence type="ECO:0000256" key="6">
    <source>
        <dbReference type="ARBA" id="ARBA00022840"/>
    </source>
</evidence>
<name>A0AA38TXK3_9ASTR</name>
<dbReference type="SUPFAM" id="SSF52058">
    <property type="entry name" value="L domain-like"/>
    <property type="match status" value="1"/>
</dbReference>
<dbReference type="EMBL" id="JARYMX010000003">
    <property type="protein sequence ID" value="KAJ9558608.1"/>
    <property type="molecule type" value="Genomic_DNA"/>
</dbReference>
<keyword evidence="6" id="KW-0067">ATP-binding</keyword>
<dbReference type="Gene3D" id="3.40.50.300">
    <property type="entry name" value="P-loop containing nucleotide triphosphate hydrolases"/>
    <property type="match status" value="1"/>
</dbReference>
<dbReference type="PRINTS" id="PR00364">
    <property type="entry name" value="DISEASERSIST"/>
</dbReference>
<evidence type="ECO:0000256" key="1">
    <source>
        <dbReference type="ARBA" id="ARBA00008894"/>
    </source>
</evidence>
<keyword evidence="4" id="KW-0547">Nucleotide-binding</keyword>
<dbReference type="InterPro" id="IPR058922">
    <property type="entry name" value="WHD_DRP"/>
</dbReference>
<dbReference type="Gene3D" id="1.10.10.10">
    <property type="entry name" value="Winged helix-like DNA-binding domain superfamily/Winged helix DNA-binding domain"/>
    <property type="match status" value="1"/>
</dbReference>
<dbReference type="Pfam" id="PF18052">
    <property type="entry name" value="Rx_N"/>
    <property type="match status" value="1"/>
</dbReference>
<keyword evidence="5" id="KW-0611">Plant defense</keyword>
<organism evidence="11 12">
    <name type="scientific">Centaurea solstitialis</name>
    <name type="common">yellow star-thistle</name>
    <dbReference type="NCBI Taxonomy" id="347529"/>
    <lineage>
        <taxon>Eukaryota</taxon>
        <taxon>Viridiplantae</taxon>
        <taxon>Streptophyta</taxon>
        <taxon>Embryophyta</taxon>
        <taxon>Tracheophyta</taxon>
        <taxon>Spermatophyta</taxon>
        <taxon>Magnoliopsida</taxon>
        <taxon>eudicotyledons</taxon>
        <taxon>Gunneridae</taxon>
        <taxon>Pentapetalae</taxon>
        <taxon>asterids</taxon>
        <taxon>campanulids</taxon>
        <taxon>Asterales</taxon>
        <taxon>Asteraceae</taxon>
        <taxon>Carduoideae</taxon>
        <taxon>Cardueae</taxon>
        <taxon>Centaureinae</taxon>
        <taxon>Centaurea</taxon>
    </lineage>
</organism>
<keyword evidence="2" id="KW-0433">Leucine-rich repeat</keyword>
<reference evidence="11" key="1">
    <citation type="submission" date="2023-03" db="EMBL/GenBank/DDBJ databases">
        <title>Chromosome-scale reference genome and RAD-based genetic map of yellow starthistle (Centaurea solstitialis) reveal putative structural variation and QTLs associated with invader traits.</title>
        <authorList>
            <person name="Reatini B."/>
            <person name="Cang F.A."/>
            <person name="Jiang Q."/>
            <person name="Mckibben M.T.W."/>
            <person name="Barker M.S."/>
            <person name="Rieseberg L.H."/>
            <person name="Dlugosch K.M."/>
        </authorList>
    </citation>
    <scope>NUCLEOTIDE SEQUENCE</scope>
    <source>
        <strain evidence="11">CAN-66</strain>
        <tissue evidence="11">Leaf</tissue>
    </source>
</reference>
<dbReference type="SUPFAM" id="SSF52540">
    <property type="entry name" value="P-loop containing nucleoside triphosphate hydrolases"/>
    <property type="match status" value="1"/>
</dbReference>
<dbReference type="GO" id="GO:0051607">
    <property type="term" value="P:defense response to virus"/>
    <property type="evidence" value="ECO:0007669"/>
    <property type="project" value="UniProtKB-ARBA"/>
</dbReference>
<evidence type="ECO:0000259" key="7">
    <source>
        <dbReference type="Pfam" id="PF00931"/>
    </source>
</evidence>
<dbReference type="InterPro" id="IPR041118">
    <property type="entry name" value="Rx_N"/>
</dbReference>
<dbReference type="PANTHER" id="PTHR36766">
    <property type="entry name" value="PLANT BROAD-SPECTRUM MILDEW RESISTANCE PROTEIN RPW8"/>
    <property type="match status" value="1"/>
</dbReference>
<evidence type="ECO:0000259" key="9">
    <source>
        <dbReference type="Pfam" id="PF23559"/>
    </source>
</evidence>
<dbReference type="PANTHER" id="PTHR36766:SF61">
    <property type="entry name" value="NB-ARC DOMAIN DISEASE RESISTANCE PROTEIN"/>
    <property type="match status" value="1"/>
</dbReference>
<comment type="similarity">
    <text evidence="1">Belongs to the disease resistance NB-LRR family.</text>
</comment>
<dbReference type="Proteomes" id="UP001172457">
    <property type="component" value="Chromosome 3"/>
</dbReference>
<feature type="domain" description="Disease resistance protein winged helix" evidence="9">
    <location>
        <begin position="525"/>
        <end position="595"/>
    </location>
</feature>
<dbReference type="FunFam" id="3.40.50.300:FF:001091">
    <property type="entry name" value="Probable disease resistance protein At1g61300"/>
    <property type="match status" value="1"/>
</dbReference>
<evidence type="ECO:0000259" key="8">
    <source>
        <dbReference type="Pfam" id="PF18052"/>
    </source>
</evidence>
<dbReference type="GO" id="GO:0005524">
    <property type="term" value="F:ATP binding"/>
    <property type="evidence" value="ECO:0007669"/>
    <property type="project" value="UniProtKB-KW"/>
</dbReference>
<dbReference type="Pfam" id="PF00931">
    <property type="entry name" value="NB-ARC"/>
    <property type="match status" value="1"/>
</dbReference>
<evidence type="ECO:0000313" key="11">
    <source>
        <dbReference type="EMBL" id="KAJ9558608.1"/>
    </source>
</evidence>
<evidence type="ECO:0000256" key="4">
    <source>
        <dbReference type="ARBA" id="ARBA00022741"/>
    </source>
</evidence>
<evidence type="ECO:0000259" key="10">
    <source>
        <dbReference type="Pfam" id="PF25019"/>
    </source>
</evidence>
<dbReference type="Gene3D" id="3.80.10.10">
    <property type="entry name" value="Ribonuclease Inhibitor"/>
    <property type="match status" value="1"/>
</dbReference>
<keyword evidence="12" id="KW-1185">Reference proteome</keyword>
<evidence type="ECO:0000256" key="3">
    <source>
        <dbReference type="ARBA" id="ARBA00022737"/>
    </source>
</evidence>
<dbReference type="InterPro" id="IPR002182">
    <property type="entry name" value="NB-ARC"/>
</dbReference>
<sequence>MFFCKEFPGLWPILIPWQCNRPLKHAVLRLNPVATRGIAGIEPGLRAMPSPGEVSVANQATLFASSVKLSDIPYIEFKTKKRELIDQFAMAEIILGAFMDVLFEKLASGDLMKLARSEGIETQLKKWKKSLSQMEAVLGDAEQKQIKDREVELWLQDLQDLAYDIDDVLDDLATEAMRRSFDQESFATTSTNKVFKFIPTCCTNFTPHNIKYDYKMSGNLDKITTRLHDLFEQKNGLGLNGEVVKRPNKPYKGLEETSLVDESEVMGREGDKEALLHTLLEKEACNQNVSIVSIVGLGGIGKTTLARVLYNEEKVKDHFELRAWVCVSEEFDVFNISKAIFQAIAGRNQEFANLDLLHVALKEKLSNKRFLVVLDDVWNEEASEWELLKRPFAGGAPGSKIIVTTRKERVAHVMKSSQPYDLHVLSEEKALSLFAQNALGVQDFDKHPSLKVHAEGIVRKCGGLPLALVTVGRVLWMKTEDAKWKEVLNSEIWDLPDENQILPALRLSYDDLPSHLKQLFAYCSLFPKDYFFEEKKIVLLWMAQGFLNQKKGNKSKESLGLQYFEELKSRSFFQASTSDYGQSEYIMHDLINDLATSVAGGFFFRLDNEMDKNNKEVSFERFRHVSFIGEEYGTYGKFKELRGAVGLRTFLPLPLSPWTNFPLSDNVLAELLPQLRFVRVLSLSHHSITEIPQSIDTLKHVRYLNFSETNIERLREKVGDLYNLQSLLLYGCCELSSLPGTIVKLKNLRHLDINDTPSLKKMPLGIGGLRDLQTLPKVIIEGSNGFKISELKDLSYLRGQLSILGLDKVIDPTQAKDANLIQKEDVDNLVMEWSDIFGGSRNQMNEYEVLEGLRPPPKLRELQILFYGGTIFPSWVGEPSFDQLTKLTLLGCKRCTDLPAVGHLLSLKELSVKDMDGVKIFSFELPDSFHGTAFPSLEVLEFRDMQSWKRWSTRLGANSDGTSRSFPCLREVTIRDCPKLVEVSIDLIPSLYGLSIRGCSEVVFKSMVGASKSIGILDLWNIKGLRKINGEVLQLLGSLLRLNILDCENLVSVREKVESLESFIIPNTVEGLYFRNCYSLTSLTFSENQQLTLPLESLSIVDC</sequence>
<evidence type="ECO:0000256" key="5">
    <source>
        <dbReference type="ARBA" id="ARBA00022821"/>
    </source>
</evidence>
<dbReference type="InterPro" id="IPR027417">
    <property type="entry name" value="P-loop_NTPase"/>
</dbReference>
<feature type="domain" description="R13L1/DRL21-like LRR repeat region" evidence="10">
    <location>
        <begin position="788"/>
        <end position="915"/>
    </location>
</feature>
<dbReference type="FunFam" id="1.10.10.10:FF:000322">
    <property type="entry name" value="Probable disease resistance protein At1g63360"/>
    <property type="match status" value="1"/>
</dbReference>
<evidence type="ECO:0000256" key="2">
    <source>
        <dbReference type="ARBA" id="ARBA00022614"/>
    </source>
</evidence>
<dbReference type="GO" id="GO:0043531">
    <property type="term" value="F:ADP binding"/>
    <property type="evidence" value="ECO:0007669"/>
    <property type="project" value="InterPro"/>
</dbReference>
<protein>
    <recommendedName>
        <fullName evidence="13">Disease resistance RPP13-like protein 1</fullName>
    </recommendedName>
</protein>
<comment type="caution">
    <text evidence="11">The sequence shown here is derived from an EMBL/GenBank/DDBJ whole genome shotgun (WGS) entry which is preliminary data.</text>
</comment>
<gene>
    <name evidence="11" type="ORF">OSB04_013222</name>
</gene>
<dbReference type="InterPro" id="IPR036388">
    <property type="entry name" value="WH-like_DNA-bd_sf"/>
</dbReference>
<dbReference type="AlphaFoldDB" id="A0AA38TXK3"/>
<accession>A0AA38TXK3</accession>
<dbReference type="Gene3D" id="1.20.5.4130">
    <property type="match status" value="1"/>
</dbReference>
<dbReference type="Pfam" id="PF25019">
    <property type="entry name" value="LRR_R13L1-DRL21"/>
    <property type="match status" value="1"/>
</dbReference>